<dbReference type="Proteomes" id="UP000290037">
    <property type="component" value="Unassembled WGS sequence"/>
</dbReference>
<evidence type="ECO:0000313" key="3">
    <source>
        <dbReference type="EMBL" id="SHI18008.1"/>
    </source>
</evidence>
<proteinExistence type="predicted"/>
<reference evidence="3" key="2">
    <citation type="submission" date="2016-11" db="EMBL/GenBank/DDBJ databases">
        <authorList>
            <person name="Jaros S."/>
            <person name="Januszkiewicz K."/>
            <person name="Wedrychowicz H."/>
        </authorList>
    </citation>
    <scope>NUCLEOTIDE SEQUENCE [LARGE SCALE GENOMIC DNA]</scope>
    <source>
        <strain evidence="3">DSM 19859</strain>
    </source>
</reference>
<evidence type="ECO:0000313" key="5">
    <source>
        <dbReference type="Proteomes" id="UP000290037"/>
    </source>
</evidence>
<gene>
    <name evidence="2" type="ORF">DSM01_1879</name>
    <name evidence="3" type="ORF">SAMN04487999_2602</name>
</gene>
<reference evidence="4" key="1">
    <citation type="submission" date="2016-11" db="EMBL/GenBank/DDBJ databases">
        <authorList>
            <person name="Varghese N."/>
            <person name="Submissions S."/>
        </authorList>
    </citation>
    <scope>NUCLEOTIDE SEQUENCE [LARGE SCALE GENOMIC DNA]</scope>
    <source>
        <strain evidence="4">DSM 19859</strain>
    </source>
</reference>
<dbReference type="PANTHER" id="PTHR34406">
    <property type="entry name" value="PROTEIN YCEI"/>
    <property type="match status" value="1"/>
</dbReference>
<dbReference type="EMBL" id="FQXT01000004">
    <property type="protein sequence ID" value="SHI18008.1"/>
    <property type="molecule type" value="Genomic_DNA"/>
</dbReference>
<accession>A0A1M5Z1Q1</accession>
<dbReference type="STRING" id="573501.SAMN04487999_2602"/>
<dbReference type="InterPro" id="IPR007372">
    <property type="entry name" value="Lipid/polyisoprenoid-bd_YceI"/>
</dbReference>
<evidence type="ECO:0000259" key="1">
    <source>
        <dbReference type="SMART" id="SM00867"/>
    </source>
</evidence>
<feature type="domain" description="Lipid/polyisoprenoid-binding YceI-like" evidence="1">
    <location>
        <begin position="77"/>
        <end position="252"/>
    </location>
</feature>
<dbReference type="Gene3D" id="2.40.128.110">
    <property type="entry name" value="Lipid/polyisoprenoid-binding, YceI-like"/>
    <property type="match status" value="1"/>
</dbReference>
<dbReference type="EMBL" id="QOVN01000003">
    <property type="protein sequence ID" value="RXG29777.1"/>
    <property type="molecule type" value="Genomic_DNA"/>
</dbReference>
<reference evidence="2 5" key="3">
    <citation type="submission" date="2018-07" db="EMBL/GenBank/DDBJ databases">
        <title>Leeuwenhoekiella genomics.</title>
        <authorList>
            <person name="Tahon G."/>
            <person name="Willems A."/>
        </authorList>
    </citation>
    <scope>NUCLEOTIDE SEQUENCE [LARGE SCALE GENOMIC DNA]</scope>
    <source>
        <strain evidence="2 5">LMG 24856</strain>
    </source>
</reference>
<dbReference type="Pfam" id="PF04264">
    <property type="entry name" value="YceI"/>
    <property type="match status" value="1"/>
</dbReference>
<organism evidence="3 4">
    <name type="scientific">Leeuwenhoekiella palythoae</name>
    <dbReference type="NCBI Taxonomy" id="573501"/>
    <lineage>
        <taxon>Bacteria</taxon>
        <taxon>Pseudomonadati</taxon>
        <taxon>Bacteroidota</taxon>
        <taxon>Flavobacteriia</taxon>
        <taxon>Flavobacteriales</taxon>
        <taxon>Flavobacteriaceae</taxon>
        <taxon>Leeuwenhoekiella</taxon>
    </lineage>
</organism>
<protein>
    <submittedName>
        <fullName evidence="3">Polyisoprenoid-binding protein YceI</fullName>
    </submittedName>
</protein>
<evidence type="ECO:0000313" key="4">
    <source>
        <dbReference type="Proteomes" id="UP000184240"/>
    </source>
</evidence>
<dbReference type="PANTHER" id="PTHR34406:SF1">
    <property type="entry name" value="PROTEIN YCEI"/>
    <property type="match status" value="1"/>
</dbReference>
<keyword evidence="5" id="KW-1185">Reference proteome</keyword>
<sequence length="255" mass="28188">MSPIYFIVYLRAIFNVSAIFDLSINTKKVFIMKTKFLSLFAMAALFTAVVSCKNENKNETEAAEAEAAVEATAEATKYMVDKEASEIKWLGEKPTGTHDGVVGLESGVVRVEGEQISGSFLIDMTSITVQDLEGDQKASLEDHLKGTVEGKEGDFFNVQKFPTAAFEITGVTEGEDGKKMMSGNLTLKETKKNIEFPVTYEVSGNTMTLKSEPFTIDRTDWNVNYGSKSVFDNLGDKFINDDIELEFTIVANQQM</sequence>
<name>A0A1M5Z1Q1_9FLAO</name>
<dbReference type="SMART" id="SM00867">
    <property type="entry name" value="YceI"/>
    <property type="match status" value="1"/>
</dbReference>
<evidence type="ECO:0000313" key="2">
    <source>
        <dbReference type="EMBL" id="RXG29777.1"/>
    </source>
</evidence>
<dbReference type="Proteomes" id="UP000184240">
    <property type="component" value="Unassembled WGS sequence"/>
</dbReference>
<dbReference type="AlphaFoldDB" id="A0A1M5Z1Q1"/>
<dbReference type="InterPro" id="IPR036761">
    <property type="entry name" value="TTHA0802/YceI-like_sf"/>
</dbReference>
<dbReference type="SUPFAM" id="SSF101874">
    <property type="entry name" value="YceI-like"/>
    <property type="match status" value="1"/>
</dbReference>